<dbReference type="InterPro" id="IPR039421">
    <property type="entry name" value="Type_1_exporter"/>
</dbReference>
<protein>
    <submittedName>
        <fullName evidence="10">ABC transporter domain-containing protein</fullName>
    </submittedName>
</protein>
<dbReference type="InterPro" id="IPR027417">
    <property type="entry name" value="P-loop_NTPase"/>
</dbReference>
<dbReference type="PROSITE" id="PS50893">
    <property type="entry name" value="ABC_TRANSPORTER_2"/>
    <property type="match status" value="1"/>
</dbReference>
<dbReference type="GO" id="GO:0016020">
    <property type="term" value="C:membrane"/>
    <property type="evidence" value="ECO:0007669"/>
    <property type="project" value="UniProtKB-SubCell"/>
</dbReference>
<evidence type="ECO:0000256" key="7">
    <source>
        <dbReference type="SAM" id="Phobius"/>
    </source>
</evidence>
<dbReference type="GO" id="GO:0015421">
    <property type="term" value="F:ABC-type oligopeptide transporter activity"/>
    <property type="evidence" value="ECO:0007669"/>
    <property type="project" value="TreeGrafter"/>
</dbReference>
<evidence type="ECO:0000256" key="2">
    <source>
        <dbReference type="ARBA" id="ARBA00022692"/>
    </source>
</evidence>
<dbReference type="Gene3D" id="3.40.50.300">
    <property type="entry name" value="P-loop containing nucleotide triphosphate hydrolases"/>
    <property type="match status" value="2"/>
</dbReference>
<keyword evidence="6 7" id="KW-0472">Membrane</keyword>
<reference evidence="10" key="1">
    <citation type="submission" date="2022-11" db="UniProtKB">
        <authorList>
            <consortium name="WormBaseParasite"/>
        </authorList>
    </citation>
    <scope>IDENTIFICATION</scope>
</reference>
<dbReference type="PANTHER" id="PTHR43394">
    <property type="entry name" value="ATP-DEPENDENT PERMEASE MDL1, MITOCHONDRIAL"/>
    <property type="match status" value="1"/>
</dbReference>
<sequence length="311" mass="34565">MKRQSCISAFVFACQFSFTYILIAITLSVFSSLYSEVESYARKILNLIASVADITKARVAAENIMNVINETAMEMDNLSDEGFRPKVVGRISMQNVEFRYPSRPVIPILKEISLQVAPGQSVAIVGPSGSGKSSIISLFQRMYEPTKGQVFLDNYNIRSVNPGYLHRVVVSVGQEPTLFSFTIKENISYGLPEDEATMDKIIEAAKVANIHEFISSYHRAMKPRAVVRNPVVLLLDEATAALDSTSEKLVQAALETASKNCTCITVAHRLSSIRKADRIIVLVEGKIAEQGTHQELMEEKGLYYEMNQLEI</sequence>
<evidence type="ECO:0000256" key="6">
    <source>
        <dbReference type="ARBA" id="ARBA00023136"/>
    </source>
</evidence>
<keyword evidence="2 7" id="KW-0812">Transmembrane</keyword>
<evidence type="ECO:0000256" key="1">
    <source>
        <dbReference type="ARBA" id="ARBA00004141"/>
    </source>
</evidence>
<evidence type="ECO:0000259" key="8">
    <source>
        <dbReference type="PROSITE" id="PS50893"/>
    </source>
</evidence>
<dbReference type="GO" id="GO:0016887">
    <property type="term" value="F:ATP hydrolysis activity"/>
    <property type="evidence" value="ECO:0007669"/>
    <property type="project" value="InterPro"/>
</dbReference>
<comment type="subcellular location">
    <subcellularLocation>
        <location evidence="1">Membrane</location>
        <topology evidence="1">Multi-pass membrane protein</topology>
    </subcellularLocation>
</comment>
<dbReference type="GO" id="GO:0005524">
    <property type="term" value="F:ATP binding"/>
    <property type="evidence" value="ECO:0007669"/>
    <property type="project" value="UniProtKB-KW"/>
</dbReference>
<keyword evidence="5 7" id="KW-1133">Transmembrane helix</keyword>
<dbReference type="SUPFAM" id="SSF52540">
    <property type="entry name" value="P-loop containing nucleoside triphosphate hydrolases"/>
    <property type="match status" value="1"/>
</dbReference>
<evidence type="ECO:0000313" key="10">
    <source>
        <dbReference type="WBParaSite" id="jg1293"/>
    </source>
</evidence>
<dbReference type="Proteomes" id="UP000887574">
    <property type="component" value="Unplaced"/>
</dbReference>
<evidence type="ECO:0000313" key="9">
    <source>
        <dbReference type="Proteomes" id="UP000887574"/>
    </source>
</evidence>
<accession>A0A915CWK6</accession>
<dbReference type="AlphaFoldDB" id="A0A915CWK6"/>
<feature type="transmembrane region" description="Helical" evidence="7">
    <location>
        <begin position="7"/>
        <end position="34"/>
    </location>
</feature>
<feature type="domain" description="ABC transporter" evidence="8">
    <location>
        <begin position="91"/>
        <end position="309"/>
    </location>
</feature>
<dbReference type="InterPro" id="IPR036640">
    <property type="entry name" value="ABC1_TM_sf"/>
</dbReference>
<evidence type="ECO:0000256" key="4">
    <source>
        <dbReference type="ARBA" id="ARBA00022840"/>
    </source>
</evidence>
<organism evidence="9 10">
    <name type="scientific">Ditylenchus dipsaci</name>
    <dbReference type="NCBI Taxonomy" id="166011"/>
    <lineage>
        <taxon>Eukaryota</taxon>
        <taxon>Metazoa</taxon>
        <taxon>Ecdysozoa</taxon>
        <taxon>Nematoda</taxon>
        <taxon>Chromadorea</taxon>
        <taxon>Rhabditida</taxon>
        <taxon>Tylenchina</taxon>
        <taxon>Tylenchomorpha</taxon>
        <taxon>Sphaerularioidea</taxon>
        <taxon>Anguinidae</taxon>
        <taxon>Anguininae</taxon>
        <taxon>Ditylenchus</taxon>
    </lineage>
</organism>
<dbReference type="WBParaSite" id="jg1293">
    <property type="protein sequence ID" value="jg1293"/>
    <property type="gene ID" value="jg1293"/>
</dbReference>
<evidence type="ECO:0000256" key="3">
    <source>
        <dbReference type="ARBA" id="ARBA00022741"/>
    </source>
</evidence>
<dbReference type="PANTHER" id="PTHR43394:SF1">
    <property type="entry name" value="ATP-BINDING CASSETTE SUB-FAMILY B MEMBER 10, MITOCHONDRIAL"/>
    <property type="match status" value="1"/>
</dbReference>
<proteinExistence type="predicted"/>
<dbReference type="InterPro" id="IPR003439">
    <property type="entry name" value="ABC_transporter-like_ATP-bd"/>
</dbReference>
<evidence type="ECO:0000256" key="5">
    <source>
        <dbReference type="ARBA" id="ARBA00022989"/>
    </source>
</evidence>
<keyword evidence="4" id="KW-0067">ATP-binding</keyword>
<keyword evidence="3" id="KW-0547">Nucleotide-binding</keyword>
<dbReference type="Gene3D" id="1.20.1560.10">
    <property type="entry name" value="ABC transporter type 1, transmembrane domain"/>
    <property type="match status" value="1"/>
</dbReference>
<dbReference type="Pfam" id="PF00005">
    <property type="entry name" value="ABC_tran"/>
    <property type="match status" value="1"/>
</dbReference>
<keyword evidence="9" id="KW-1185">Reference proteome</keyword>
<name>A0A915CWK6_9BILA</name>
<dbReference type="InterPro" id="IPR003593">
    <property type="entry name" value="AAA+_ATPase"/>
</dbReference>
<dbReference type="SMART" id="SM00382">
    <property type="entry name" value="AAA"/>
    <property type="match status" value="1"/>
</dbReference>